<evidence type="ECO:0000256" key="2">
    <source>
        <dbReference type="SAM" id="SignalP"/>
    </source>
</evidence>
<keyword evidence="2" id="KW-0732">Signal</keyword>
<evidence type="ECO:0000313" key="4">
    <source>
        <dbReference type="Proteomes" id="UP000178759"/>
    </source>
</evidence>
<accession>A0A1F6AGB5</accession>
<protein>
    <submittedName>
        <fullName evidence="3">Uncharacterized protein</fullName>
    </submittedName>
</protein>
<dbReference type="Proteomes" id="UP000178759">
    <property type="component" value="Unassembled WGS sequence"/>
</dbReference>
<dbReference type="EMBL" id="MFJV01000001">
    <property type="protein sequence ID" value="OGG23646.1"/>
    <property type="molecule type" value="Genomic_DNA"/>
</dbReference>
<feature type="compositionally biased region" description="Basic and acidic residues" evidence="1">
    <location>
        <begin position="340"/>
        <end position="349"/>
    </location>
</feature>
<gene>
    <name evidence="3" type="ORF">A3A79_00360</name>
</gene>
<feature type="chain" id="PRO_5009522979" evidence="2">
    <location>
        <begin position="28"/>
        <end position="413"/>
    </location>
</feature>
<dbReference type="AlphaFoldDB" id="A0A1F6AGB5"/>
<evidence type="ECO:0000256" key="1">
    <source>
        <dbReference type="SAM" id="MobiDB-lite"/>
    </source>
</evidence>
<organism evidence="3 4">
    <name type="scientific">Candidatus Gottesmanbacteria bacterium RIFCSPLOWO2_01_FULL_43_11b</name>
    <dbReference type="NCBI Taxonomy" id="1798392"/>
    <lineage>
        <taxon>Bacteria</taxon>
        <taxon>Candidatus Gottesmaniibacteriota</taxon>
    </lineage>
</organism>
<feature type="signal peptide" evidence="2">
    <location>
        <begin position="1"/>
        <end position="27"/>
    </location>
</feature>
<proteinExistence type="predicted"/>
<feature type="region of interest" description="Disordered" evidence="1">
    <location>
        <begin position="332"/>
        <end position="384"/>
    </location>
</feature>
<name>A0A1F6AGB5_9BACT</name>
<dbReference type="STRING" id="1798392.A3A79_00360"/>
<evidence type="ECO:0000313" key="3">
    <source>
        <dbReference type="EMBL" id="OGG23646.1"/>
    </source>
</evidence>
<sequence>MNKLYKQFVSVLATGSLLLSVVAPVSATTLEISGNGSSSDNDITFDVDQTTSVTQTNDADVYNNIDAEAKTGGNDANDNTGGDVSIETGDATTEVKAATTVNSNSASVDCCATQDVDVLISGNGSDSDNTVDLDINQDSKSGTYVKQTNTADVTNEVDADAKTGWNDAEDNTGGDVSIETGDAETSVTLSTTANANWAQVGDGGQGSAVSLKILGNGTHSDNDIDLDLDSLISVIQSNDADVYNDVDANAKTGGNDANDNTGGDVSIETGDAETTVEVDNMVNFNWADVDCGCLFDVLGKIAGNGSDSDNTITADLYPELFVDQDNTALGSGGLNNDIDADAKTGHNDAEDNTGSVEGGDPSIETGDAESTVEVSNAGNSNVFGEDVPSDWPEFEFNFNLTLSWSQLMALLGL</sequence>
<reference evidence="3 4" key="1">
    <citation type="journal article" date="2016" name="Nat. Commun.">
        <title>Thousands of microbial genomes shed light on interconnected biogeochemical processes in an aquifer system.</title>
        <authorList>
            <person name="Anantharaman K."/>
            <person name="Brown C.T."/>
            <person name="Hug L.A."/>
            <person name="Sharon I."/>
            <person name="Castelle C.J."/>
            <person name="Probst A.J."/>
            <person name="Thomas B.C."/>
            <person name="Singh A."/>
            <person name="Wilkins M.J."/>
            <person name="Karaoz U."/>
            <person name="Brodie E.L."/>
            <person name="Williams K.H."/>
            <person name="Hubbard S.S."/>
            <person name="Banfield J.F."/>
        </authorList>
    </citation>
    <scope>NUCLEOTIDE SEQUENCE [LARGE SCALE GENOMIC DNA]</scope>
</reference>
<feature type="compositionally biased region" description="Polar residues" evidence="1">
    <location>
        <begin position="372"/>
        <end position="382"/>
    </location>
</feature>
<comment type="caution">
    <text evidence="3">The sequence shown here is derived from an EMBL/GenBank/DDBJ whole genome shotgun (WGS) entry which is preliminary data.</text>
</comment>